<accession>A0A3E0K4K1</accession>
<name>A0A3E0K4K1_9BACI</name>
<organism evidence="2 3">
    <name type="scientific">Caldibacillus debilis</name>
    <dbReference type="NCBI Taxonomy" id="301148"/>
    <lineage>
        <taxon>Bacteria</taxon>
        <taxon>Bacillati</taxon>
        <taxon>Bacillota</taxon>
        <taxon>Bacilli</taxon>
        <taxon>Bacillales</taxon>
        <taxon>Bacillaceae</taxon>
        <taxon>Caldibacillus</taxon>
    </lineage>
</organism>
<comment type="caution">
    <text evidence="2">The sequence shown here is derived from an EMBL/GenBank/DDBJ whole genome shotgun (WGS) entry which is preliminary data.</text>
</comment>
<dbReference type="AlphaFoldDB" id="A0A3E0K4K1"/>
<dbReference type="EMBL" id="QEWE01000016">
    <property type="protein sequence ID" value="REJ28595.1"/>
    <property type="molecule type" value="Genomic_DNA"/>
</dbReference>
<protein>
    <submittedName>
        <fullName evidence="2">Uncharacterized protein</fullName>
    </submittedName>
</protein>
<feature type="compositionally biased region" description="Basic residues" evidence="1">
    <location>
        <begin position="43"/>
        <end position="52"/>
    </location>
</feature>
<reference evidence="2 3" key="1">
    <citation type="submission" date="2018-03" db="EMBL/GenBank/DDBJ databases">
        <authorList>
            <person name="Keele B.F."/>
        </authorList>
    </citation>
    <scope>NUCLEOTIDE SEQUENCE [LARGE SCALE GENOMIC DNA]</scope>
    <source>
        <strain evidence="2">ZCTH4_d</strain>
    </source>
</reference>
<proteinExistence type="predicted"/>
<evidence type="ECO:0000256" key="1">
    <source>
        <dbReference type="SAM" id="MobiDB-lite"/>
    </source>
</evidence>
<feature type="compositionally biased region" description="Basic and acidic residues" evidence="1">
    <location>
        <begin position="77"/>
        <end position="91"/>
    </location>
</feature>
<evidence type="ECO:0000313" key="3">
    <source>
        <dbReference type="Proteomes" id="UP000257014"/>
    </source>
</evidence>
<feature type="region of interest" description="Disordered" evidence="1">
    <location>
        <begin position="26"/>
        <end position="91"/>
    </location>
</feature>
<sequence length="91" mass="10121">MSKKGGFHFFRKLYVFLVSAPAKAPSLAEQDRTGAGGKEAHGRLPRFARRGRGPGNERERPFMAEGKTFSGARTRCRRESRGPDSRNRAKG</sequence>
<gene>
    <name evidence="2" type="ORF">C6P37_08105</name>
</gene>
<dbReference type="Proteomes" id="UP000257014">
    <property type="component" value="Unassembled WGS sequence"/>
</dbReference>
<evidence type="ECO:0000313" key="2">
    <source>
        <dbReference type="EMBL" id="REJ28595.1"/>
    </source>
</evidence>